<dbReference type="AlphaFoldDB" id="A0A1D8NGD7"/>
<dbReference type="VEuPathDB" id="FungiDB:YALI1_D35339g"/>
<dbReference type="RefSeq" id="XP_068138979.1">
    <property type="nucleotide sequence ID" value="XM_068282878.1"/>
</dbReference>
<evidence type="ECO:0000313" key="1">
    <source>
        <dbReference type="EMBL" id="AOW04698.1"/>
    </source>
</evidence>
<sequence>MAYVCPARPEAYAQEAMVSPGIMMQTLPMWFFLVVHTRICGRIGVWISIDTVERYPRGGRRPRQNRGGGP</sequence>
<protein>
    <submittedName>
        <fullName evidence="1">Uncharacterized protein</fullName>
    </submittedName>
</protein>
<reference evidence="1 2" key="1">
    <citation type="journal article" date="2016" name="PLoS ONE">
        <title>Sequence Assembly of Yarrowia lipolytica Strain W29/CLIB89 Shows Transposable Element Diversity.</title>
        <authorList>
            <person name="Magnan C."/>
            <person name="Yu J."/>
            <person name="Chang I."/>
            <person name="Jahn E."/>
            <person name="Kanomata Y."/>
            <person name="Wu J."/>
            <person name="Zeller M."/>
            <person name="Oakes M."/>
            <person name="Baldi P."/>
            <person name="Sandmeyer S."/>
        </authorList>
    </citation>
    <scope>NUCLEOTIDE SEQUENCE [LARGE SCALE GENOMIC DNA]</scope>
    <source>
        <strain evidence="2">CLIB89(W29)</strain>
    </source>
</reference>
<dbReference type="GeneID" id="94583490"/>
<gene>
    <name evidence="1" type="ORF">YALI1_D35339g</name>
</gene>
<dbReference type="Proteomes" id="UP000182444">
    <property type="component" value="Chromosome 1D"/>
</dbReference>
<name>A0A1D8NGD7_YARLL</name>
<dbReference type="EMBL" id="CP017556">
    <property type="protein sequence ID" value="AOW04698.1"/>
    <property type="molecule type" value="Genomic_DNA"/>
</dbReference>
<accession>A0A1D8NGD7</accession>
<evidence type="ECO:0000313" key="2">
    <source>
        <dbReference type="Proteomes" id="UP000182444"/>
    </source>
</evidence>
<organism evidence="1 2">
    <name type="scientific">Yarrowia lipolytica</name>
    <name type="common">Candida lipolytica</name>
    <dbReference type="NCBI Taxonomy" id="4952"/>
    <lineage>
        <taxon>Eukaryota</taxon>
        <taxon>Fungi</taxon>
        <taxon>Dikarya</taxon>
        <taxon>Ascomycota</taxon>
        <taxon>Saccharomycotina</taxon>
        <taxon>Dipodascomycetes</taxon>
        <taxon>Dipodascales</taxon>
        <taxon>Dipodascales incertae sedis</taxon>
        <taxon>Yarrowia</taxon>
    </lineage>
</organism>
<proteinExistence type="predicted"/>